<sequence length="103" mass="11503">MHSIEDFNFKNIEAIKGELLLVEDTQGNSLSVTVRGVRTGSAHSDDYESFTTHLVDNEPQRIPQGSYNFSHSKIGQHFLFCTATSATDYEIVINRSKISQSPP</sequence>
<name>A0ABX5X554_9GAMM</name>
<protein>
    <recommendedName>
        <fullName evidence="1">DUF6916 domain-containing protein</fullName>
    </recommendedName>
</protein>
<evidence type="ECO:0000313" key="3">
    <source>
        <dbReference type="Proteomes" id="UP000315947"/>
    </source>
</evidence>
<feature type="domain" description="DUF6916" evidence="1">
    <location>
        <begin position="9"/>
        <end position="92"/>
    </location>
</feature>
<keyword evidence="3" id="KW-1185">Reference proteome</keyword>
<evidence type="ECO:0000313" key="2">
    <source>
        <dbReference type="EMBL" id="QDO86470.1"/>
    </source>
</evidence>
<reference evidence="2 3" key="1">
    <citation type="submission" date="2019-07" db="EMBL/GenBank/DDBJ databases">
        <title>Shewanella sp. YLB-06 whole genomic sequence.</title>
        <authorList>
            <person name="Yu L."/>
        </authorList>
    </citation>
    <scope>NUCLEOTIDE SEQUENCE [LARGE SCALE GENOMIC DNA]</scope>
    <source>
        <strain evidence="2 3">YLB-06</strain>
    </source>
</reference>
<dbReference type="InterPro" id="IPR054209">
    <property type="entry name" value="DUF6916"/>
</dbReference>
<accession>A0ABX5X554</accession>
<dbReference type="Pfam" id="PF21880">
    <property type="entry name" value="DUF6916"/>
    <property type="match status" value="1"/>
</dbReference>
<proteinExistence type="predicted"/>
<dbReference type="EMBL" id="CP041614">
    <property type="protein sequence ID" value="QDO86470.1"/>
    <property type="molecule type" value="Genomic_DNA"/>
</dbReference>
<dbReference type="Proteomes" id="UP000315947">
    <property type="component" value="Chromosome"/>
</dbReference>
<gene>
    <name evidence="2" type="ORF">FM037_28330</name>
</gene>
<dbReference type="RefSeq" id="WP_144048753.1">
    <property type="nucleotide sequence ID" value="NZ_CP041614.1"/>
</dbReference>
<evidence type="ECO:0000259" key="1">
    <source>
        <dbReference type="Pfam" id="PF21880"/>
    </source>
</evidence>
<organism evidence="2 3">
    <name type="scientific">Shewanella psychropiezotolerans</name>
    <dbReference type="NCBI Taxonomy" id="2593655"/>
    <lineage>
        <taxon>Bacteria</taxon>
        <taxon>Pseudomonadati</taxon>
        <taxon>Pseudomonadota</taxon>
        <taxon>Gammaproteobacteria</taxon>
        <taxon>Alteromonadales</taxon>
        <taxon>Shewanellaceae</taxon>
        <taxon>Shewanella</taxon>
    </lineage>
</organism>